<name>A0A9P6M9N2_9FUNG</name>
<dbReference type="AlphaFoldDB" id="A0A9P6M9N2"/>
<reference evidence="1" key="1">
    <citation type="journal article" date="2020" name="Fungal Divers.">
        <title>Resolving the Mortierellaceae phylogeny through synthesis of multi-gene phylogenetics and phylogenomics.</title>
        <authorList>
            <person name="Vandepol N."/>
            <person name="Liber J."/>
            <person name="Desiro A."/>
            <person name="Na H."/>
            <person name="Kennedy M."/>
            <person name="Barry K."/>
            <person name="Grigoriev I.V."/>
            <person name="Miller A.N."/>
            <person name="O'Donnell K."/>
            <person name="Stajich J.E."/>
            <person name="Bonito G."/>
        </authorList>
    </citation>
    <scope>NUCLEOTIDE SEQUENCE</scope>
    <source>
        <strain evidence="1">MES-2147</strain>
    </source>
</reference>
<evidence type="ECO:0000313" key="2">
    <source>
        <dbReference type="Proteomes" id="UP000749646"/>
    </source>
</evidence>
<sequence>MNDVYNESTQKEKSVTGHSYPVSLQITDVFSLSPENRFVVEASRAETASLRENQRIVNDEIAKLWDLVEVLVRQMESMTSLPSEDSWEVRGANLSKEYLD</sequence>
<gene>
    <name evidence="1" type="ORF">BGZ65_002446</name>
</gene>
<keyword evidence="2" id="KW-1185">Reference proteome</keyword>
<accession>A0A9P6M9N2</accession>
<comment type="caution">
    <text evidence="1">The sequence shown here is derived from an EMBL/GenBank/DDBJ whole genome shotgun (WGS) entry which is preliminary data.</text>
</comment>
<organism evidence="1 2">
    <name type="scientific">Modicella reniformis</name>
    <dbReference type="NCBI Taxonomy" id="1440133"/>
    <lineage>
        <taxon>Eukaryota</taxon>
        <taxon>Fungi</taxon>
        <taxon>Fungi incertae sedis</taxon>
        <taxon>Mucoromycota</taxon>
        <taxon>Mortierellomycotina</taxon>
        <taxon>Mortierellomycetes</taxon>
        <taxon>Mortierellales</taxon>
        <taxon>Mortierellaceae</taxon>
        <taxon>Modicella</taxon>
    </lineage>
</organism>
<evidence type="ECO:0000313" key="1">
    <source>
        <dbReference type="EMBL" id="KAF9982833.1"/>
    </source>
</evidence>
<protein>
    <submittedName>
        <fullName evidence="1">Uncharacterized protein</fullName>
    </submittedName>
</protein>
<proteinExistence type="predicted"/>
<dbReference type="Proteomes" id="UP000749646">
    <property type="component" value="Unassembled WGS sequence"/>
</dbReference>
<dbReference type="EMBL" id="JAAAHW010003540">
    <property type="protein sequence ID" value="KAF9982833.1"/>
    <property type="molecule type" value="Genomic_DNA"/>
</dbReference>